<evidence type="ECO:0000313" key="2">
    <source>
        <dbReference type="EMBL" id="OGC20976.1"/>
    </source>
</evidence>
<dbReference type="Gene3D" id="3.10.620.30">
    <property type="match status" value="1"/>
</dbReference>
<keyword evidence="1" id="KW-1133">Transmembrane helix</keyword>
<evidence type="ECO:0008006" key="4">
    <source>
        <dbReference type="Google" id="ProtNLM"/>
    </source>
</evidence>
<name>A0A1F4SKL4_UNCSA</name>
<gene>
    <name evidence="2" type="ORF">A2310_01645</name>
</gene>
<accession>A0A1F4SKL4</accession>
<dbReference type="Proteomes" id="UP000178417">
    <property type="component" value="Unassembled WGS sequence"/>
</dbReference>
<sequence length="1460" mass="164556">MITRLGDKFFVNRATKLRLITSESMGLRVPQTTLPEYLNTQILSAIKHLLSGDLSTNVNYQKVTAATIAHRVNPFFDFRSFIEPATRNSNLYFALFAMETLHQQLGMTISTSIIKKLRHHRDKSILEIDYLLACGMVAEVEIIFNSTTDHVEKTEIALLLVEHRYQGTHHEKVLHLIKSMERELVSKFHAHLSYKRLQALYDEGIETPLFYWLKSAKKGTEMLARFLIQKGRRNDLEKILNMEVETPKALIVKDIVEVKGMSDELARKEVDENFTRLKLGILIELGRHEEASILVEEFSGDAKFKIDLKVLLTERTGNPAFLPLIISKVDDRLYELEDWIDSYEYWHSPEGLQILREINPQTVTNLGVSPDQITRQASTIRAVCKDRTIKIGEGIGFANRGRHPGKREVASPSGDFTGIETLPRMDAALKGYRIDYRATGRLDGTNVAVRTFQNLEARKVMIVMDPGLFDESIPITNLSALAGVIAQRALQERDMVGLVIGFEEMFISPKATEKQLLIILQEVVKYYFFEHIGTSEDATIPDILGQKYLRKHLPHGSRIVLISDFKKETAEELKGIGVALQNKGVTFEPIAVSAKNDFGPPTSVQIGRFSSRLHPAIFQELRIARGEINSIKELEAFVVAYGAVVSLTDLGDQREEAQDILEQLTKKCRRLEPTAQEKIHKIKGQAPQNIKKMLSKALRIQDREARLEKLKVIVVLAKLLGWEEVFVFLEEQIAKAANLPVGNKPGMLTIAEREALNKAQDELEGEKREPMPFNHEEALPYLKKISEESWKIWSKFTGKQISMIEKVLMGSYTAEEAIAYFIFLIVDHLDYSGEHQIVSAGMPAFNIYTLIDVLIGLLENLDIPRIDAENYLPDYLKLSLCFTSLAVGLSNSTLEKIAPILAKVQKSEERTKQLLSLRKSGQFIRARILSPWGLLVAIFLGFAKFFISPSQALVEGNTNSISSGANDSKSFESGKLLLTFDKQPSGRTAYLRTGVGSKVDPSKCGLSEIPEIREETLSEQGNSKIKAEIAYGVMVFDSPSIVGGSIVSVDGNTITYNTSQNPILEISKMKLSEFREEAPKLYGENLYKTLTEPPVALSEIKRIDPEVAGDWEALVDSVQTLSVMEAAERIRAHIVYKSRFHYHFYETSQERFILRYIQTLSAVSLCGGNSYINMIFANGGGVCTEMSMLGLEIERIAGIPTVLTQGYVVQNGKVTTSNAHQYVEVVFPNNGNGYIGNPLEFSETALQLMPSPKEEKQSMLLSGRAKANIFYAFKGTMLLLAFSLAVPYLYKTLKIVTKKVLKKTAFSSESPKPKKNIHMEINKRPEQPSYKEAFQAVEFLDTPSFSDRPIMQQIENSWQAYPSSRKEMVYWLSQLMNITELRNTSLGKSFVSALILKDAENGIYDEPAKQHNTTATTLENQIPPYVDQLKTLYEKATPEDREGIVSLTLRWLKIWEKIIK</sequence>
<organism evidence="2 3">
    <name type="scientific">candidate division WOR-1 bacterium RIFOXYB2_FULL_37_13</name>
    <dbReference type="NCBI Taxonomy" id="1802579"/>
    <lineage>
        <taxon>Bacteria</taxon>
        <taxon>Bacillati</taxon>
        <taxon>Saganbacteria</taxon>
    </lineage>
</organism>
<dbReference type="EMBL" id="MEUB01000053">
    <property type="protein sequence ID" value="OGC20976.1"/>
    <property type="molecule type" value="Genomic_DNA"/>
</dbReference>
<keyword evidence="1" id="KW-0472">Membrane</keyword>
<protein>
    <recommendedName>
        <fullName evidence="4">VWFA domain-containing protein</fullName>
    </recommendedName>
</protein>
<comment type="caution">
    <text evidence="2">The sequence shown here is derived from an EMBL/GenBank/DDBJ whole genome shotgun (WGS) entry which is preliminary data.</text>
</comment>
<evidence type="ECO:0000256" key="1">
    <source>
        <dbReference type="SAM" id="Phobius"/>
    </source>
</evidence>
<evidence type="ECO:0000313" key="3">
    <source>
        <dbReference type="Proteomes" id="UP000178417"/>
    </source>
</evidence>
<feature type="transmembrane region" description="Helical" evidence="1">
    <location>
        <begin position="1269"/>
        <end position="1290"/>
    </location>
</feature>
<reference evidence="2 3" key="1">
    <citation type="journal article" date="2016" name="Nat. Commun.">
        <title>Thousands of microbial genomes shed light on interconnected biogeochemical processes in an aquifer system.</title>
        <authorList>
            <person name="Anantharaman K."/>
            <person name="Brown C.T."/>
            <person name="Hug L.A."/>
            <person name="Sharon I."/>
            <person name="Castelle C.J."/>
            <person name="Probst A.J."/>
            <person name="Thomas B.C."/>
            <person name="Singh A."/>
            <person name="Wilkins M.J."/>
            <person name="Karaoz U."/>
            <person name="Brodie E.L."/>
            <person name="Williams K.H."/>
            <person name="Hubbard S.S."/>
            <person name="Banfield J.F."/>
        </authorList>
    </citation>
    <scope>NUCLEOTIDE SEQUENCE [LARGE SCALE GENOMIC DNA]</scope>
</reference>
<keyword evidence="1" id="KW-0812">Transmembrane</keyword>
<proteinExistence type="predicted"/>